<proteinExistence type="predicted"/>
<gene>
    <name evidence="2" type="ORF">A3B19_00480</name>
</gene>
<name>A0A1F5XFF0_9BACT</name>
<protein>
    <recommendedName>
        <fullName evidence="1">YMGG-like Gly-zipper domain-containing protein</fullName>
    </recommendedName>
</protein>
<evidence type="ECO:0000313" key="3">
    <source>
        <dbReference type="Proteomes" id="UP000177346"/>
    </source>
</evidence>
<evidence type="ECO:0000259" key="1">
    <source>
        <dbReference type="Pfam" id="PF13441"/>
    </source>
</evidence>
<dbReference type="Proteomes" id="UP000177346">
    <property type="component" value="Unassembled WGS sequence"/>
</dbReference>
<dbReference type="InterPro" id="IPR027367">
    <property type="entry name" value="Gly-zipper_YMGG"/>
</dbReference>
<dbReference type="AlphaFoldDB" id="A0A1F5XFF0"/>
<feature type="domain" description="YMGG-like Gly-zipper" evidence="1">
    <location>
        <begin position="43"/>
        <end position="85"/>
    </location>
</feature>
<organism evidence="2 3">
    <name type="scientific">Candidatus Giovannonibacteria bacterium RIFCSPLOWO2_01_FULL_46_32</name>
    <dbReference type="NCBI Taxonomy" id="1798353"/>
    <lineage>
        <taxon>Bacteria</taxon>
        <taxon>Candidatus Giovannoniibacteriota</taxon>
    </lineage>
</organism>
<evidence type="ECO:0000313" key="2">
    <source>
        <dbReference type="EMBL" id="OGF86557.1"/>
    </source>
</evidence>
<reference evidence="2 3" key="1">
    <citation type="journal article" date="2016" name="Nat. Commun.">
        <title>Thousands of microbial genomes shed light on interconnected biogeochemical processes in an aquifer system.</title>
        <authorList>
            <person name="Anantharaman K."/>
            <person name="Brown C.T."/>
            <person name="Hug L.A."/>
            <person name="Sharon I."/>
            <person name="Castelle C.J."/>
            <person name="Probst A.J."/>
            <person name="Thomas B.C."/>
            <person name="Singh A."/>
            <person name="Wilkins M.J."/>
            <person name="Karaoz U."/>
            <person name="Brodie E.L."/>
            <person name="Williams K.H."/>
            <person name="Hubbard S.S."/>
            <person name="Banfield J.F."/>
        </authorList>
    </citation>
    <scope>NUCLEOTIDE SEQUENCE [LARGE SCALE GENOMIC DNA]</scope>
</reference>
<accession>A0A1F5XFF0</accession>
<comment type="caution">
    <text evidence="2">The sequence shown here is derived from an EMBL/GenBank/DDBJ whole genome shotgun (WGS) entry which is preliminary data.</text>
</comment>
<sequence>MSFSNNFPPDNGEKGWFSMKTIALAVLFVLVAVTGCGAGLDARAIQGGLLGAASGALIGAGAGGGKGALIGAGAGALGGTLVGAQIGRCEENPDACQQARMYYPSHGRYYGGGRHYYPHHGYPGRGYGYGGGRHYYQRYGDYGYGGGCNYRCERWDARCQWARGQCEGARRAQDEQARDAYNDARERAYCQAGGRNCRQPH</sequence>
<dbReference type="Pfam" id="PF13441">
    <property type="entry name" value="Gly-zipper_YMGG"/>
    <property type="match status" value="1"/>
</dbReference>
<dbReference type="EMBL" id="MFIF01000017">
    <property type="protein sequence ID" value="OGF86557.1"/>
    <property type="molecule type" value="Genomic_DNA"/>
</dbReference>